<proteinExistence type="predicted"/>
<evidence type="ECO:0000313" key="2">
    <source>
        <dbReference type="EMBL" id="GGJ32301.1"/>
    </source>
</evidence>
<reference evidence="2" key="1">
    <citation type="journal article" date="2014" name="Int. J. Syst. Evol. Microbiol.">
        <title>Complete genome sequence of Corynebacterium casei LMG S-19264T (=DSM 44701T), isolated from a smear-ripened cheese.</title>
        <authorList>
            <consortium name="US DOE Joint Genome Institute (JGI-PGF)"/>
            <person name="Walter F."/>
            <person name="Albersmeier A."/>
            <person name="Kalinowski J."/>
            <person name="Ruckert C."/>
        </authorList>
    </citation>
    <scope>NUCLEOTIDE SEQUENCE</scope>
    <source>
        <strain evidence="2">JCM 3086</strain>
    </source>
</reference>
<accession>A0A917NWN5</accession>
<evidence type="ECO:0000256" key="1">
    <source>
        <dbReference type="SAM" id="Phobius"/>
    </source>
</evidence>
<dbReference type="EMBL" id="BMQA01000017">
    <property type="protein sequence ID" value="GGJ32301.1"/>
    <property type="molecule type" value="Genomic_DNA"/>
</dbReference>
<feature type="transmembrane region" description="Helical" evidence="1">
    <location>
        <begin position="113"/>
        <end position="139"/>
    </location>
</feature>
<dbReference type="Proteomes" id="UP000657574">
    <property type="component" value="Unassembled WGS sequence"/>
</dbReference>
<organism evidence="2 3">
    <name type="scientific">Streptomyces brasiliensis</name>
    <dbReference type="NCBI Taxonomy" id="1954"/>
    <lineage>
        <taxon>Bacteria</taxon>
        <taxon>Bacillati</taxon>
        <taxon>Actinomycetota</taxon>
        <taxon>Actinomycetes</taxon>
        <taxon>Kitasatosporales</taxon>
        <taxon>Streptomycetaceae</taxon>
        <taxon>Streptomyces</taxon>
    </lineage>
</organism>
<feature type="transmembrane region" description="Helical" evidence="1">
    <location>
        <begin position="145"/>
        <end position="165"/>
    </location>
</feature>
<name>A0A917NWN5_9ACTN</name>
<sequence>MANPVVLLLMVVLLAALIAGHGVLVTLPRLVLSQLGIFWRTFGAVAGVAAAPDGEPATPAYFRVTALRDLRAAWWDGLDEHTRLMSDAERFMDRCVGIFARSSRHGARWGQRFLAVVLAPVLVVTMTAVVLTATALSLLPLLFSLLFWALCCALWTLWWVMWAAVERAGRALRHGPAPCPYTDCGRTVVRPVRLCPRCGARHGALTPNRYGALHHRCRCGTRLPAVLGVRRLAASCPHCRNPLPTGYERARVVVLVGGPREQRSGVHRQGLTELGAPPGSEPPLVRLGRTPLLWYDPADDAYRNQESVARLEVLGRADGLLLVVDDPAAHSIAVHAVTRVLHVVSALPARRRPRRLALLYTRAAQGDDMAVRAELEAADGGHLLRALDATSIPVRCVPAFSLAGLPQWLAGTHGTPALGGSIAPPPVPCPGGVAVRLPRHRVARHSLLVAQLAGFLAVPLVLALLQAGLLPPHAFLGLPSAYDKWRHPLTGSVHQVDLMVAANRDWPGLSVSYAAPGHPPSAALPGHAGYWSVTGSPEKNDWLRVDFGMPLPLSEVSVDFDPDTIEGPFSLSADVEGQVGARTVWEFNSGKWHSRRTGGGQYSIGKTYGYDIPYQHTVDSIRIGLRSLLDKGQAKKLRLREFNIRWTSSDALRLHPVEGGRLRIENTTARDLAIVVRPPLLPAGWHARLVGRPPRVLRAEDTYEARWRITAPSGATGRIPIAYAVDAGEDGHTVTSRCLALLTAVGRTESLC</sequence>
<reference evidence="2" key="2">
    <citation type="submission" date="2020-09" db="EMBL/GenBank/DDBJ databases">
        <authorList>
            <person name="Sun Q."/>
            <person name="Ohkuma M."/>
        </authorList>
    </citation>
    <scope>NUCLEOTIDE SEQUENCE</scope>
    <source>
        <strain evidence="2">JCM 3086</strain>
    </source>
</reference>
<gene>
    <name evidence="2" type="ORF">GCM10010121_049350</name>
</gene>
<evidence type="ECO:0008006" key="4">
    <source>
        <dbReference type="Google" id="ProtNLM"/>
    </source>
</evidence>
<dbReference type="RefSeq" id="WP_189313436.1">
    <property type="nucleotide sequence ID" value="NZ_BMQA01000017.1"/>
</dbReference>
<evidence type="ECO:0000313" key="3">
    <source>
        <dbReference type="Proteomes" id="UP000657574"/>
    </source>
</evidence>
<feature type="transmembrane region" description="Helical" evidence="1">
    <location>
        <begin position="6"/>
        <end position="32"/>
    </location>
</feature>
<keyword evidence="1" id="KW-0812">Transmembrane</keyword>
<dbReference type="AlphaFoldDB" id="A0A917NWN5"/>
<comment type="caution">
    <text evidence="2">The sequence shown here is derived from an EMBL/GenBank/DDBJ whole genome shotgun (WGS) entry which is preliminary data.</text>
</comment>
<feature type="transmembrane region" description="Helical" evidence="1">
    <location>
        <begin position="446"/>
        <end position="465"/>
    </location>
</feature>
<protein>
    <recommendedName>
        <fullName evidence="4">F5/8 type C domain-containing protein</fullName>
    </recommendedName>
</protein>
<keyword evidence="1" id="KW-1133">Transmembrane helix</keyword>
<keyword evidence="3" id="KW-1185">Reference proteome</keyword>
<keyword evidence="1" id="KW-0472">Membrane</keyword>